<accession>A0A1L9T723</accession>
<dbReference type="InterPro" id="IPR036389">
    <property type="entry name" value="RNase_III_sf"/>
</dbReference>
<feature type="domain" description="RNase III" evidence="1">
    <location>
        <begin position="104"/>
        <end position="252"/>
    </location>
</feature>
<dbReference type="GO" id="GO:0005762">
    <property type="term" value="C:mitochondrial large ribosomal subunit"/>
    <property type="evidence" value="ECO:0007669"/>
    <property type="project" value="InterPro"/>
</dbReference>
<dbReference type="PANTHER" id="PTHR28160:SF1">
    <property type="entry name" value="LARGE RIBOSOMAL SUBUNIT PROTEIN ML57"/>
    <property type="match status" value="1"/>
</dbReference>
<reference evidence="3" key="1">
    <citation type="journal article" date="2017" name="Genome Biol.">
        <title>Comparative genomics reveals high biological diversity and specific adaptations in the industrially and medically important fungal genus Aspergillus.</title>
        <authorList>
            <person name="de Vries R.P."/>
            <person name="Riley R."/>
            <person name="Wiebenga A."/>
            <person name="Aguilar-Osorio G."/>
            <person name="Amillis S."/>
            <person name="Uchima C.A."/>
            <person name="Anderluh G."/>
            <person name="Asadollahi M."/>
            <person name="Askin M."/>
            <person name="Barry K."/>
            <person name="Battaglia E."/>
            <person name="Bayram O."/>
            <person name="Benocci T."/>
            <person name="Braus-Stromeyer S.A."/>
            <person name="Caldana C."/>
            <person name="Canovas D."/>
            <person name="Cerqueira G.C."/>
            <person name="Chen F."/>
            <person name="Chen W."/>
            <person name="Choi C."/>
            <person name="Clum A."/>
            <person name="Dos Santos R.A."/>
            <person name="Damasio A.R."/>
            <person name="Diallinas G."/>
            <person name="Emri T."/>
            <person name="Fekete E."/>
            <person name="Flipphi M."/>
            <person name="Freyberg S."/>
            <person name="Gallo A."/>
            <person name="Gournas C."/>
            <person name="Habgood R."/>
            <person name="Hainaut M."/>
            <person name="Harispe M.L."/>
            <person name="Henrissat B."/>
            <person name="Hilden K.S."/>
            <person name="Hope R."/>
            <person name="Hossain A."/>
            <person name="Karabika E."/>
            <person name="Karaffa L."/>
            <person name="Karanyi Z."/>
            <person name="Krasevec N."/>
            <person name="Kuo A."/>
            <person name="Kusch H."/>
            <person name="LaButti K."/>
            <person name="Lagendijk E.L."/>
            <person name="Lapidus A."/>
            <person name="Levasseur A."/>
            <person name="Lindquist E."/>
            <person name="Lipzen A."/>
            <person name="Logrieco A.F."/>
            <person name="MacCabe A."/>
            <person name="Maekelae M.R."/>
            <person name="Malavazi I."/>
            <person name="Melin P."/>
            <person name="Meyer V."/>
            <person name="Mielnichuk N."/>
            <person name="Miskei M."/>
            <person name="Molnar A.P."/>
            <person name="Mule G."/>
            <person name="Ngan C.Y."/>
            <person name="Orejas M."/>
            <person name="Orosz E."/>
            <person name="Ouedraogo J.P."/>
            <person name="Overkamp K.M."/>
            <person name="Park H.-S."/>
            <person name="Perrone G."/>
            <person name="Piumi F."/>
            <person name="Punt P.J."/>
            <person name="Ram A.F."/>
            <person name="Ramon A."/>
            <person name="Rauscher S."/>
            <person name="Record E."/>
            <person name="Riano-Pachon D.M."/>
            <person name="Robert V."/>
            <person name="Roehrig J."/>
            <person name="Ruller R."/>
            <person name="Salamov A."/>
            <person name="Salih N.S."/>
            <person name="Samson R.A."/>
            <person name="Sandor E."/>
            <person name="Sanguinetti M."/>
            <person name="Schuetze T."/>
            <person name="Sepcic K."/>
            <person name="Shelest E."/>
            <person name="Sherlock G."/>
            <person name="Sophianopoulou V."/>
            <person name="Squina F.M."/>
            <person name="Sun H."/>
            <person name="Susca A."/>
            <person name="Todd R.B."/>
            <person name="Tsang A."/>
            <person name="Unkles S.E."/>
            <person name="van de Wiele N."/>
            <person name="van Rossen-Uffink D."/>
            <person name="Oliveira J.V."/>
            <person name="Vesth T.C."/>
            <person name="Visser J."/>
            <person name="Yu J.-H."/>
            <person name="Zhou M."/>
            <person name="Andersen M.R."/>
            <person name="Archer D.B."/>
            <person name="Baker S.E."/>
            <person name="Benoit I."/>
            <person name="Brakhage A.A."/>
            <person name="Braus G.H."/>
            <person name="Fischer R."/>
            <person name="Frisvad J.C."/>
            <person name="Goldman G.H."/>
            <person name="Houbraken J."/>
            <person name="Oakley B."/>
            <person name="Pocsi I."/>
            <person name="Scazzocchio C."/>
            <person name="Seiboth B."/>
            <person name="vanKuyk P.A."/>
            <person name="Wortman J."/>
            <person name="Dyer P.S."/>
            <person name="Grigoriev I.V."/>
        </authorList>
    </citation>
    <scope>NUCLEOTIDE SEQUENCE [LARGE SCALE GENOMIC DNA]</scope>
    <source>
        <strain evidence="3">CBS 593.65</strain>
    </source>
</reference>
<dbReference type="PANTHER" id="PTHR28160">
    <property type="entry name" value="54S RIBOSOMAL PROTEIN L15, MITOCHONDRIAL"/>
    <property type="match status" value="1"/>
</dbReference>
<dbReference type="GO" id="GO:0003735">
    <property type="term" value="F:structural constituent of ribosome"/>
    <property type="evidence" value="ECO:0007669"/>
    <property type="project" value="InterPro"/>
</dbReference>
<dbReference type="InterPro" id="IPR000999">
    <property type="entry name" value="RNase_III_dom"/>
</dbReference>
<dbReference type="EMBL" id="KV878593">
    <property type="protein sequence ID" value="OJJ55244.1"/>
    <property type="molecule type" value="Genomic_DNA"/>
</dbReference>
<dbReference type="FunFam" id="1.10.1520.10:FF:000018">
    <property type="entry name" value="RNase III domain protein"/>
    <property type="match status" value="1"/>
</dbReference>
<name>A0A1L9T723_9EURO</name>
<dbReference type="InterPro" id="IPR040030">
    <property type="entry name" value="Ribosomal_mL57"/>
</dbReference>
<evidence type="ECO:0000313" key="2">
    <source>
        <dbReference type="EMBL" id="OJJ55244.1"/>
    </source>
</evidence>
<dbReference type="RefSeq" id="XP_040699050.1">
    <property type="nucleotide sequence ID" value="XM_040847826.1"/>
</dbReference>
<dbReference type="AlphaFoldDB" id="A0A1L9T723"/>
<organism evidence="2 3">
    <name type="scientific">Aspergillus sydowii CBS 593.65</name>
    <dbReference type="NCBI Taxonomy" id="1036612"/>
    <lineage>
        <taxon>Eukaryota</taxon>
        <taxon>Fungi</taxon>
        <taxon>Dikarya</taxon>
        <taxon>Ascomycota</taxon>
        <taxon>Pezizomycotina</taxon>
        <taxon>Eurotiomycetes</taxon>
        <taxon>Eurotiomycetidae</taxon>
        <taxon>Eurotiales</taxon>
        <taxon>Aspergillaceae</taxon>
        <taxon>Aspergillus</taxon>
        <taxon>Aspergillus subgen. Nidulantes</taxon>
    </lineage>
</organism>
<proteinExistence type="predicted"/>
<dbReference type="GO" id="GO:0004525">
    <property type="term" value="F:ribonuclease III activity"/>
    <property type="evidence" value="ECO:0007669"/>
    <property type="project" value="InterPro"/>
</dbReference>
<dbReference type="OrthoDB" id="2281895at2759"/>
<protein>
    <recommendedName>
        <fullName evidence="1">RNase III domain-containing protein</fullName>
    </recommendedName>
</protein>
<evidence type="ECO:0000259" key="1">
    <source>
        <dbReference type="Pfam" id="PF14622"/>
    </source>
</evidence>
<dbReference type="SUPFAM" id="SSF69065">
    <property type="entry name" value="RNase III domain-like"/>
    <property type="match status" value="1"/>
</dbReference>
<dbReference type="GO" id="GO:0006396">
    <property type="term" value="P:RNA processing"/>
    <property type="evidence" value="ECO:0007669"/>
    <property type="project" value="InterPro"/>
</dbReference>
<dbReference type="VEuPathDB" id="FungiDB:ASPSYDRAFT_49418"/>
<sequence>MASLFPVRAARAVSCSACRSLTSSTPAQLAVPIVRRNFSTPAEQQPVDYSDKPRWSYTPPRTKAPFSLRFDSKRRDYPVNSDPKLLDQFYIRFLGDDGDKVLSDEVKWLAVTHKSFDQGRRGFNDRLAFLGKRIVQLQASLALAQGPPGTFGTVAPDPYGREPFSHPALKGLDNLTSNTKKFMTDKSKLAEVARQYELESVLRWSPRKPENLEGSGVEVVLAHTLYALVGAVSLEKGNQVANKVARERILAPLGFKVTV</sequence>
<dbReference type="Gene3D" id="1.10.1520.10">
    <property type="entry name" value="Ribonuclease III domain"/>
    <property type="match status" value="1"/>
</dbReference>
<dbReference type="GO" id="GO:0032543">
    <property type="term" value="P:mitochondrial translation"/>
    <property type="evidence" value="ECO:0007669"/>
    <property type="project" value="InterPro"/>
</dbReference>
<dbReference type="CDD" id="cd00593">
    <property type="entry name" value="RIBOc"/>
    <property type="match status" value="1"/>
</dbReference>
<evidence type="ECO:0000313" key="3">
    <source>
        <dbReference type="Proteomes" id="UP000184356"/>
    </source>
</evidence>
<dbReference type="GeneID" id="63763899"/>
<keyword evidence="3" id="KW-1185">Reference proteome</keyword>
<gene>
    <name evidence="2" type="ORF">ASPSYDRAFT_49418</name>
</gene>
<dbReference type="Pfam" id="PF14622">
    <property type="entry name" value="Ribonucleas_3_3"/>
    <property type="match status" value="1"/>
</dbReference>
<dbReference type="Proteomes" id="UP000184356">
    <property type="component" value="Unassembled WGS sequence"/>
</dbReference>
<dbReference type="STRING" id="1036612.A0A1L9T723"/>